<dbReference type="OrthoDB" id="345126at2759"/>
<proteinExistence type="predicted"/>
<keyword evidence="1" id="KW-0472">Membrane</keyword>
<feature type="transmembrane region" description="Helical" evidence="1">
    <location>
        <begin position="121"/>
        <end position="140"/>
    </location>
</feature>
<sequence>MDTRGAGDLLIVTRWLGLIAGLLTLLQWCFILPSKAVSLSVDNGDFLKDINHDSWRFALFSFVPEVFIDIWTPFVMGMISVLCHFDFYPIDFNSKNFALFFVWNCLQALFGNLGYCGGIGIISGSFSLLVSLLSLICFVLDRNADARLHIDKRS</sequence>
<evidence type="ECO:0000256" key="1">
    <source>
        <dbReference type="SAM" id="Phobius"/>
    </source>
</evidence>
<dbReference type="AlphaFoldDB" id="A0A151HHN1"/>
<gene>
    <name evidence="2" type="ORF">TGPRC2_286770</name>
</gene>
<feature type="transmembrane region" description="Helical" evidence="1">
    <location>
        <begin position="66"/>
        <end position="85"/>
    </location>
</feature>
<keyword evidence="1 2" id="KW-0812">Transmembrane</keyword>
<feature type="transmembrane region" description="Helical" evidence="1">
    <location>
        <begin position="12"/>
        <end position="33"/>
    </location>
</feature>
<accession>A0A151HHN1</accession>
<dbReference type="VEuPathDB" id="ToxoDB:TGPRC2_286770"/>
<evidence type="ECO:0000313" key="2">
    <source>
        <dbReference type="EMBL" id="KYK68893.1"/>
    </source>
</evidence>
<keyword evidence="1" id="KW-1133">Transmembrane helix</keyword>
<organism evidence="2 3">
    <name type="scientific">Toxoplasma gondii TgCatPRC2</name>
    <dbReference type="NCBI Taxonomy" id="1130821"/>
    <lineage>
        <taxon>Eukaryota</taxon>
        <taxon>Sar</taxon>
        <taxon>Alveolata</taxon>
        <taxon>Apicomplexa</taxon>
        <taxon>Conoidasida</taxon>
        <taxon>Coccidia</taxon>
        <taxon>Eucoccidiorida</taxon>
        <taxon>Eimeriorina</taxon>
        <taxon>Sarcocystidae</taxon>
        <taxon>Toxoplasma</taxon>
    </lineage>
</organism>
<reference evidence="3" key="1">
    <citation type="submission" date="2016-03" db="EMBL/GenBank/DDBJ databases">
        <authorList>
            <person name="Sibley D."/>
            <person name="Venepally P."/>
            <person name="Karamycheva S."/>
            <person name="Hadjithomas M."/>
            <person name="Khan A."/>
            <person name="Brunk B."/>
            <person name="Roos D."/>
            <person name="Caler E."/>
            <person name="Lorenzi H."/>
        </authorList>
    </citation>
    <scope>NUCLEOTIDE SEQUENCE [LARGE SCALE GENOMIC DNA]</scope>
    <source>
        <strain evidence="3">TgCatPRC2</strain>
    </source>
</reference>
<name>A0A151HHN1_TOXGO</name>
<dbReference type="EMBL" id="AHZP02000988">
    <property type="protein sequence ID" value="KYK68893.1"/>
    <property type="molecule type" value="Genomic_DNA"/>
</dbReference>
<dbReference type="Proteomes" id="UP000075225">
    <property type="component" value="Unassembled WGS sequence"/>
</dbReference>
<comment type="caution">
    <text evidence="2">The sequence shown here is derived from an EMBL/GenBank/DDBJ whole genome shotgun (WGS) entry which is preliminary data.</text>
</comment>
<evidence type="ECO:0000313" key="3">
    <source>
        <dbReference type="Proteomes" id="UP000075225"/>
    </source>
</evidence>
<protein>
    <submittedName>
        <fullName evidence="2">Putative transmembrane protein</fullName>
    </submittedName>
</protein>